<organism evidence="1">
    <name type="scientific">marine metagenome</name>
    <dbReference type="NCBI Taxonomy" id="408172"/>
    <lineage>
        <taxon>unclassified sequences</taxon>
        <taxon>metagenomes</taxon>
        <taxon>ecological metagenomes</taxon>
    </lineage>
</organism>
<reference evidence="1" key="1">
    <citation type="submission" date="2018-05" db="EMBL/GenBank/DDBJ databases">
        <authorList>
            <person name="Lanie J.A."/>
            <person name="Ng W.-L."/>
            <person name="Kazmierczak K.M."/>
            <person name="Andrzejewski T.M."/>
            <person name="Davidsen T.M."/>
            <person name="Wayne K.J."/>
            <person name="Tettelin H."/>
            <person name="Glass J.I."/>
            <person name="Rusch D."/>
            <person name="Podicherti R."/>
            <person name="Tsui H.-C.T."/>
            <person name="Winkler M.E."/>
        </authorList>
    </citation>
    <scope>NUCLEOTIDE SEQUENCE</scope>
</reference>
<dbReference type="AlphaFoldDB" id="A0A382UU28"/>
<accession>A0A382UU28</accession>
<gene>
    <name evidence="1" type="ORF">METZ01_LOCUS390613</name>
</gene>
<protein>
    <submittedName>
        <fullName evidence="1">Uncharacterized protein</fullName>
    </submittedName>
</protein>
<proteinExistence type="predicted"/>
<dbReference type="EMBL" id="UINC01146813">
    <property type="protein sequence ID" value="SVD37759.1"/>
    <property type="molecule type" value="Genomic_DNA"/>
</dbReference>
<name>A0A382UU28_9ZZZZ</name>
<evidence type="ECO:0000313" key="1">
    <source>
        <dbReference type="EMBL" id="SVD37759.1"/>
    </source>
</evidence>
<sequence length="141" mass="15846">MKSYGFLFIVRGNDNVTEETNYYTDSTCTTKGYTKKNVYDNVTVGNAYGSKYGTDYSNYQVKLEYKQIKLLVTTTVSETWVEGIYGGSVDFVVDTEKILTVSASSQQKYNLWNVSATTFEMGNNGAQSFPTELNGVEYTKQ</sequence>